<evidence type="ECO:0000313" key="2">
    <source>
        <dbReference type="Proteomes" id="UP000291116"/>
    </source>
</evidence>
<proteinExistence type="predicted"/>
<accession>A0A448ZG30</accession>
<protein>
    <submittedName>
        <fullName evidence="1">Uncharacterized protein</fullName>
    </submittedName>
</protein>
<dbReference type="Proteomes" id="UP000291116">
    <property type="component" value="Unassembled WGS sequence"/>
</dbReference>
<evidence type="ECO:0000313" key="1">
    <source>
        <dbReference type="EMBL" id="VEU40998.1"/>
    </source>
</evidence>
<dbReference type="AlphaFoldDB" id="A0A448ZG30"/>
<reference evidence="1 2" key="1">
    <citation type="submission" date="2019-01" db="EMBL/GenBank/DDBJ databases">
        <authorList>
            <person name="Ferrante I. M."/>
        </authorList>
    </citation>
    <scope>NUCLEOTIDE SEQUENCE [LARGE SCALE GENOMIC DNA]</scope>
    <source>
        <strain evidence="1 2">B856</strain>
    </source>
</reference>
<dbReference type="EMBL" id="CAACVS010000324">
    <property type="protein sequence ID" value="VEU40998.1"/>
    <property type="molecule type" value="Genomic_DNA"/>
</dbReference>
<sequence>MVYHRRFIHGLIRGRFLGRRLAFGLCLRISQEILAPVVNDAVVHPPGGVVIELCIAAHLFRGIGLAFRSIVSYWL</sequence>
<name>A0A448ZG30_9STRA</name>
<organism evidence="1 2">
    <name type="scientific">Pseudo-nitzschia multistriata</name>
    <dbReference type="NCBI Taxonomy" id="183589"/>
    <lineage>
        <taxon>Eukaryota</taxon>
        <taxon>Sar</taxon>
        <taxon>Stramenopiles</taxon>
        <taxon>Ochrophyta</taxon>
        <taxon>Bacillariophyta</taxon>
        <taxon>Bacillariophyceae</taxon>
        <taxon>Bacillariophycidae</taxon>
        <taxon>Bacillariales</taxon>
        <taxon>Bacillariaceae</taxon>
        <taxon>Pseudo-nitzschia</taxon>
    </lineage>
</organism>
<gene>
    <name evidence="1" type="ORF">PSNMU_V1.4_AUG-EV-PASAV3_0079100</name>
</gene>
<keyword evidence="2" id="KW-1185">Reference proteome</keyword>